<dbReference type="AlphaFoldDB" id="F6DC79"/>
<comment type="catalytic activity">
    <reaction evidence="1">
        <text>inosine + phosphate = alpha-D-ribose 1-phosphate + hypoxanthine</text>
        <dbReference type="Rhea" id="RHEA:27646"/>
        <dbReference type="ChEBI" id="CHEBI:17368"/>
        <dbReference type="ChEBI" id="CHEBI:17596"/>
        <dbReference type="ChEBI" id="CHEBI:43474"/>
        <dbReference type="ChEBI" id="CHEBI:57720"/>
        <dbReference type="EC" id="2.4.2.1"/>
    </reaction>
    <physiologicalReaction direction="left-to-right" evidence="1">
        <dbReference type="Rhea" id="RHEA:27647"/>
    </physiologicalReaction>
</comment>
<keyword evidence="5" id="KW-0378">Hydrolase</keyword>
<dbReference type="Pfam" id="PF02578">
    <property type="entry name" value="Cu-oxidase_4"/>
    <property type="match status" value="1"/>
</dbReference>
<evidence type="ECO:0000256" key="1">
    <source>
        <dbReference type="ARBA" id="ARBA00000553"/>
    </source>
</evidence>
<keyword evidence="4" id="KW-0479">Metal-binding</keyword>
<evidence type="ECO:0000256" key="7">
    <source>
        <dbReference type="ARBA" id="ARBA00047989"/>
    </source>
</evidence>
<dbReference type="Gene3D" id="3.60.140.10">
    <property type="entry name" value="CNF1/YfiH-like putative cysteine hydrolases"/>
    <property type="match status" value="1"/>
</dbReference>
<dbReference type="GO" id="GO:0016787">
    <property type="term" value="F:hydrolase activity"/>
    <property type="evidence" value="ECO:0007669"/>
    <property type="project" value="UniProtKB-KW"/>
</dbReference>
<dbReference type="EMBL" id="CP002776">
    <property type="protein sequence ID" value="AEG31465.1"/>
    <property type="molecule type" value="Genomic_DNA"/>
</dbReference>
<dbReference type="OrthoDB" id="4279at2"/>
<dbReference type="InterPro" id="IPR003730">
    <property type="entry name" value="Cu_polyphenol_OxRdtase"/>
</dbReference>
<evidence type="ECO:0000256" key="4">
    <source>
        <dbReference type="ARBA" id="ARBA00022723"/>
    </source>
</evidence>
<evidence type="ECO:0000256" key="10">
    <source>
        <dbReference type="RuleBase" id="RU361274"/>
    </source>
</evidence>
<dbReference type="eggNOG" id="COG1496">
    <property type="taxonomic scope" value="Bacteria"/>
</dbReference>
<dbReference type="RefSeq" id="WP_013835244.1">
    <property type="nucleotide sequence ID" value="NC_015581.1"/>
</dbReference>
<comment type="similarity">
    <text evidence="2 10">Belongs to the purine nucleoside phosphorylase YfiH/LACC1 family.</text>
</comment>
<dbReference type="GO" id="GO:0017061">
    <property type="term" value="F:S-methyl-5-thioadenosine phosphorylase activity"/>
    <property type="evidence" value="ECO:0007669"/>
    <property type="project" value="UniProtKB-EC"/>
</dbReference>
<sequence>MSEHLPNQVLSDLSLHHPNWTAPEWVRAFTTMRTGGVSQGDYASLNLADHVGDDPAAVVQNRALLSQAIGKDLDWFWMAQQHTTTVLQAPDDFVTMNTRADADADALVSAPVADAMWTSQPGLVMTTLTADCMPVLFCHRHTPIVAAVHAGWKGLLDGILEQTLQALPGQPADYCAWIGPSILQDNFEVTGDFRADFLTREAAWQDYFKINPDNPSHWLADLPSMAAWVLKSAGVSSIDQSGLCTYEQTQAFYSYRRQATTGRMVTCIWIDPQ</sequence>
<evidence type="ECO:0000256" key="8">
    <source>
        <dbReference type="ARBA" id="ARBA00048968"/>
    </source>
</evidence>
<evidence type="ECO:0000256" key="9">
    <source>
        <dbReference type="ARBA" id="ARBA00049893"/>
    </source>
</evidence>
<dbReference type="InterPro" id="IPR011324">
    <property type="entry name" value="Cytotoxic_necrot_fac-like_cat"/>
</dbReference>
<comment type="catalytic activity">
    <reaction evidence="9">
        <text>S-methyl-5'-thioadenosine + phosphate = 5-(methylsulfanyl)-alpha-D-ribose 1-phosphate + adenine</text>
        <dbReference type="Rhea" id="RHEA:11852"/>
        <dbReference type="ChEBI" id="CHEBI:16708"/>
        <dbReference type="ChEBI" id="CHEBI:17509"/>
        <dbReference type="ChEBI" id="CHEBI:43474"/>
        <dbReference type="ChEBI" id="CHEBI:58533"/>
        <dbReference type="EC" id="2.4.2.28"/>
    </reaction>
    <physiologicalReaction direction="left-to-right" evidence="9">
        <dbReference type="Rhea" id="RHEA:11853"/>
    </physiologicalReaction>
</comment>
<protein>
    <recommendedName>
        <fullName evidence="10">Purine nucleoside phosphorylase</fullName>
    </recommendedName>
</protein>
<evidence type="ECO:0000256" key="6">
    <source>
        <dbReference type="ARBA" id="ARBA00022833"/>
    </source>
</evidence>
<keyword evidence="3" id="KW-0808">Transferase</keyword>
<dbReference type="CDD" id="cd16833">
    <property type="entry name" value="YfiH"/>
    <property type="match status" value="1"/>
</dbReference>
<organism evidence="11 12">
    <name type="scientific">Thiomicrospira cyclica (strain DSM 14477 / JCM 11371 / ALM1)</name>
    <name type="common">Thioalkalimicrobium cyclicum</name>
    <dbReference type="NCBI Taxonomy" id="717773"/>
    <lineage>
        <taxon>Bacteria</taxon>
        <taxon>Pseudomonadati</taxon>
        <taxon>Pseudomonadota</taxon>
        <taxon>Gammaproteobacteria</taxon>
        <taxon>Thiotrichales</taxon>
        <taxon>Piscirickettsiaceae</taxon>
        <taxon>Thiomicrospira</taxon>
    </lineage>
</organism>
<evidence type="ECO:0000256" key="2">
    <source>
        <dbReference type="ARBA" id="ARBA00007353"/>
    </source>
</evidence>
<evidence type="ECO:0000256" key="5">
    <source>
        <dbReference type="ARBA" id="ARBA00022801"/>
    </source>
</evidence>
<evidence type="ECO:0000313" key="11">
    <source>
        <dbReference type="EMBL" id="AEG31465.1"/>
    </source>
</evidence>
<dbReference type="PANTHER" id="PTHR30616">
    <property type="entry name" value="UNCHARACTERIZED PROTEIN YFIH"/>
    <property type="match status" value="1"/>
</dbReference>
<evidence type="ECO:0000256" key="3">
    <source>
        <dbReference type="ARBA" id="ARBA00022679"/>
    </source>
</evidence>
<accession>F6DC79</accession>
<comment type="catalytic activity">
    <reaction evidence="7">
        <text>adenosine + H2O + H(+) = inosine + NH4(+)</text>
        <dbReference type="Rhea" id="RHEA:24408"/>
        <dbReference type="ChEBI" id="CHEBI:15377"/>
        <dbReference type="ChEBI" id="CHEBI:15378"/>
        <dbReference type="ChEBI" id="CHEBI:16335"/>
        <dbReference type="ChEBI" id="CHEBI:17596"/>
        <dbReference type="ChEBI" id="CHEBI:28938"/>
        <dbReference type="EC" id="3.5.4.4"/>
    </reaction>
    <physiologicalReaction direction="left-to-right" evidence="7">
        <dbReference type="Rhea" id="RHEA:24409"/>
    </physiologicalReaction>
</comment>
<evidence type="ECO:0000313" key="12">
    <source>
        <dbReference type="Proteomes" id="UP000009232"/>
    </source>
</evidence>
<keyword evidence="12" id="KW-1185">Reference proteome</keyword>
<gene>
    <name evidence="11" type="ordered locus">Thicy_0693</name>
</gene>
<dbReference type="KEGG" id="tcy:Thicy_0693"/>
<dbReference type="NCBIfam" id="TIGR00726">
    <property type="entry name" value="peptidoglycan editing factor PgeF"/>
    <property type="match status" value="1"/>
</dbReference>
<proteinExistence type="inferred from homology"/>
<dbReference type="SUPFAM" id="SSF64438">
    <property type="entry name" value="CNF1/YfiH-like putative cysteine hydrolases"/>
    <property type="match status" value="1"/>
</dbReference>
<dbReference type="Proteomes" id="UP000009232">
    <property type="component" value="Chromosome"/>
</dbReference>
<name>F6DC79_THICA</name>
<dbReference type="STRING" id="717773.Thicy_0693"/>
<reference evidence="11 12" key="1">
    <citation type="submission" date="2011-05" db="EMBL/GenBank/DDBJ databases">
        <title>Complete sequence of Thioalkalimicrobium cyclicum ALM1.</title>
        <authorList>
            <consortium name="US DOE Joint Genome Institute"/>
            <person name="Lucas S."/>
            <person name="Han J."/>
            <person name="Lapidus A."/>
            <person name="Cheng J.-F."/>
            <person name="Goodwin L."/>
            <person name="Pitluck S."/>
            <person name="Peters L."/>
            <person name="Mikhailova N."/>
            <person name="Davenport K."/>
            <person name="Han C."/>
            <person name="Tapia R."/>
            <person name="Land M."/>
            <person name="Hauser L."/>
            <person name="Kyrpides N."/>
            <person name="Ivanova N."/>
            <person name="Pagani I."/>
            <person name="Kappler U."/>
            <person name="Woyke T."/>
        </authorList>
    </citation>
    <scope>NUCLEOTIDE SEQUENCE [LARGE SCALE GENOMIC DNA]</scope>
    <source>
        <strain evidence="12">DSM 14477 / JCM 11371 / ALM1</strain>
    </source>
</reference>
<comment type="catalytic activity">
    <reaction evidence="8">
        <text>adenosine + phosphate = alpha-D-ribose 1-phosphate + adenine</text>
        <dbReference type="Rhea" id="RHEA:27642"/>
        <dbReference type="ChEBI" id="CHEBI:16335"/>
        <dbReference type="ChEBI" id="CHEBI:16708"/>
        <dbReference type="ChEBI" id="CHEBI:43474"/>
        <dbReference type="ChEBI" id="CHEBI:57720"/>
        <dbReference type="EC" id="2.4.2.1"/>
    </reaction>
    <physiologicalReaction direction="left-to-right" evidence="8">
        <dbReference type="Rhea" id="RHEA:27643"/>
    </physiologicalReaction>
</comment>
<dbReference type="GO" id="GO:0005507">
    <property type="term" value="F:copper ion binding"/>
    <property type="evidence" value="ECO:0007669"/>
    <property type="project" value="TreeGrafter"/>
</dbReference>
<dbReference type="InterPro" id="IPR038371">
    <property type="entry name" value="Cu_polyphenol_OxRdtase_sf"/>
</dbReference>
<dbReference type="PANTHER" id="PTHR30616:SF2">
    <property type="entry name" value="PURINE NUCLEOSIDE PHOSPHORYLASE LACC1"/>
    <property type="match status" value="1"/>
</dbReference>
<keyword evidence="6" id="KW-0862">Zinc</keyword>
<dbReference type="HOGENOM" id="CLU_065784_1_1_6"/>